<proteinExistence type="predicted"/>
<protein>
    <submittedName>
        <fullName evidence="2">Uncharacterized protein</fullName>
    </submittedName>
</protein>
<evidence type="ECO:0000313" key="3">
    <source>
        <dbReference type="Proteomes" id="UP001145742"/>
    </source>
</evidence>
<feature type="compositionally biased region" description="Basic and acidic residues" evidence="1">
    <location>
        <begin position="48"/>
        <end position="65"/>
    </location>
</feature>
<name>A0ABQ9CSJ1_9PASS</name>
<evidence type="ECO:0000313" key="2">
    <source>
        <dbReference type="EMBL" id="KAJ7408382.1"/>
    </source>
</evidence>
<feature type="region of interest" description="Disordered" evidence="1">
    <location>
        <begin position="1"/>
        <end position="137"/>
    </location>
</feature>
<comment type="caution">
    <text evidence="2">The sequence shown here is derived from an EMBL/GenBank/DDBJ whole genome shotgun (WGS) entry which is preliminary data.</text>
</comment>
<sequence length="137" mass="14556">MPAGSMVDPQLTKAKPINNGGDTSRITDLSQEKSRGTTATAAKKRGVRIPERDNSADTKVSEVGRRKGASGARVDCPAAHGEDHAKTGSPPAAMEVYSGEDIHLQPMEGPTPEPVKPKRGLPPHGKPTLEQICWQDL</sequence>
<accession>A0ABQ9CSJ1</accession>
<evidence type="ECO:0000256" key="1">
    <source>
        <dbReference type="SAM" id="MobiDB-lite"/>
    </source>
</evidence>
<dbReference type="EMBL" id="WHWB01034547">
    <property type="protein sequence ID" value="KAJ7408382.1"/>
    <property type="molecule type" value="Genomic_DNA"/>
</dbReference>
<organism evidence="2 3">
    <name type="scientific">Willisornis vidua</name>
    <name type="common">Xingu scale-backed antbird</name>
    <dbReference type="NCBI Taxonomy" id="1566151"/>
    <lineage>
        <taxon>Eukaryota</taxon>
        <taxon>Metazoa</taxon>
        <taxon>Chordata</taxon>
        <taxon>Craniata</taxon>
        <taxon>Vertebrata</taxon>
        <taxon>Euteleostomi</taxon>
        <taxon>Archelosauria</taxon>
        <taxon>Archosauria</taxon>
        <taxon>Dinosauria</taxon>
        <taxon>Saurischia</taxon>
        <taxon>Theropoda</taxon>
        <taxon>Coelurosauria</taxon>
        <taxon>Aves</taxon>
        <taxon>Neognathae</taxon>
        <taxon>Neoaves</taxon>
        <taxon>Telluraves</taxon>
        <taxon>Australaves</taxon>
        <taxon>Passeriformes</taxon>
        <taxon>Thamnophilidae</taxon>
        <taxon>Willisornis</taxon>
    </lineage>
</organism>
<reference evidence="2" key="1">
    <citation type="submission" date="2019-10" db="EMBL/GenBank/DDBJ databases">
        <authorList>
            <person name="Soares A.E.R."/>
            <person name="Aleixo A."/>
            <person name="Schneider P."/>
            <person name="Miyaki C.Y."/>
            <person name="Schneider M.P."/>
            <person name="Mello C."/>
            <person name="Vasconcelos A.T.R."/>
        </authorList>
    </citation>
    <scope>NUCLEOTIDE SEQUENCE</scope>
    <source>
        <tissue evidence="2">Muscle</tissue>
    </source>
</reference>
<dbReference type="Proteomes" id="UP001145742">
    <property type="component" value="Unassembled WGS sequence"/>
</dbReference>
<gene>
    <name evidence="2" type="ORF">WISP_121264</name>
</gene>
<keyword evidence="3" id="KW-1185">Reference proteome</keyword>
<feature type="compositionally biased region" description="Polar residues" evidence="1">
    <location>
        <begin position="20"/>
        <end position="29"/>
    </location>
</feature>